<proteinExistence type="predicted"/>
<name>A0ABS7PMP3_9SPHN</name>
<sequence>MLSVNCPNCGAEVVFRSPALPVKVCDYCRTAVTRIDDGVRAAGEMAVLPFDVSPIRIGTRGRFDGQGFDVIGRVRWGWSDGAWNEWLLLFADGRDAWLGEAMGQFMLLFEKPLEGSLARVVSRLAKGGDATIGDKAMIDGIDYQVADIKDAVCIACEGELPFTAPAGWKVKSVDFRSNTGACASFQHDGTEASLYTGRYVTLAELHPQDLRALDGWTIPSFAA</sequence>
<comment type="caution">
    <text evidence="2">The sequence shown here is derived from an EMBL/GenBank/DDBJ whole genome shotgun (WGS) entry which is preliminary data.</text>
</comment>
<keyword evidence="3" id="KW-1185">Reference proteome</keyword>
<evidence type="ECO:0000259" key="1">
    <source>
        <dbReference type="Pfam" id="PF13785"/>
    </source>
</evidence>
<protein>
    <submittedName>
        <fullName evidence="2">DUF4178 domain-containing protein</fullName>
    </submittedName>
</protein>
<reference evidence="2 3" key="1">
    <citation type="submission" date="2021-08" db="EMBL/GenBank/DDBJ databases">
        <authorList>
            <person name="Tuo L."/>
        </authorList>
    </citation>
    <scope>NUCLEOTIDE SEQUENCE [LARGE SCALE GENOMIC DNA]</scope>
    <source>
        <strain evidence="2 3">JCM 31229</strain>
    </source>
</reference>
<dbReference type="InterPro" id="IPR025235">
    <property type="entry name" value="DUF4178"/>
</dbReference>
<feature type="domain" description="DUF4178" evidence="1">
    <location>
        <begin position="56"/>
        <end position="200"/>
    </location>
</feature>
<accession>A0ABS7PMP3</accession>
<dbReference type="EMBL" id="JAINVV010000004">
    <property type="protein sequence ID" value="MBY8822582.1"/>
    <property type="molecule type" value="Genomic_DNA"/>
</dbReference>
<evidence type="ECO:0000313" key="3">
    <source>
        <dbReference type="Proteomes" id="UP000706039"/>
    </source>
</evidence>
<gene>
    <name evidence="2" type="ORF">K7G82_09775</name>
</gene>
<dbReference type="Proteomes" id="UP000706039">
    <property type="component" value="Unassembled WGS sequence"/>
</dbReference>
<dbReference type="Pfam" id="PF13785">
    <property type="entry name" value="DUF4178"/>
    <property type="match status" value="1"/>
</dbReference>
<evidence type="ECO:0000313" key="2">
    <source>
        <dbReference type="EMBL" id="MBY8822582.1"/>
    </source>
</evidence>
<dbReference type="RefSeq" id="WP_222989654.1">
    <property type="nucleotide sequence ID" value="NZ_JAINVV010000004.1"/>
</dbReference>
<organism evidence="2 3">
    <name type="scientific">Sphingomonas colocasiae</name>
    <dbReference type="NCBI Taxonomy" id="1848973"/>
    <lineage>
        <taxon>Bacteria</taxon>
        <taxon>Pseudomonadati</taxon>
        <taxon>Pseudomonadota</taxon>
        <taxon>Alphaproteobacteria</taxon>
        <taxon>Sphingomonadales</taxon>
        <taxon>Sphingomonadaceae</taxon>
        <taxon>Sphingomonas</taxon>
    </lineage>
</organism>